<comment type="similarity">
    <text evidence="2">Belongs to the autoinducer-2 exporter (AI-2E) (TC 2.A.86) family.</text>
</comment>
<dbReference type="Pfam" id="PF01594">
    <property type="entry name" value="AI-2E_transport"/>
    <property type="match status" value="1"/>
</dbReference>
<accession>A0ABZ2Q044</accession>
<name>A0ABZ2Q044_9BURK</name>
<dbReference type="EMBL" id="CP062176">
    <property type="protein sequence ID" value="WXK38671.1"/>
    <property type="molecule type" value="Genomic_DNA"/>
</dbReference>
<feature type="transmembrane region" description="Helical" evidence="8">
    <location>
        <begin position="37"/>
        <end position="55"/>
    </location>
</feature>
<dbReference type="PANTHER" id="PTHR21716">
    <property type="entry name" value="TRANSMEMBRANE PROTEIN"/>
    <property type="match status" value="1"/>
</dbReference>
<evidence type="ECO:0000313" key="10">
    <source>
        <dbReference type="Proteomes" id="UP001493153"/>
    </source>
</evidence>
<gene>
    <name evidence="9" type="primary">ydiK</name>
    <name evidence="9" type="ORF">IHE29_05000</name>
</gene>
<sequence>MNYSQAQTDIARALLIIFILSLLIGGSLYIMSPFLPALIWATMIVVATWPLMRGAQERLGGRRGRATALMLAALLIVIALPLYGAVVAIAAHADTILQYARALPDYRPAPPPAWLHEVPLIGERITSAWQRLTHAGVDGLLEFVAPYADTGAKWMVSHATAVGGVLIHLLLTLILCGVLYMHGETAAGAVRRFAYRLADERGTAAVRLAGQAIRAVALGIVVTAAVQSALAGLGLFAAGIPGAGMVCAITLILCLAQIGPLLPLIGAAIWLFYQDATIAGVAMLVWAFVVSSLDNVIRPPLIQRGVDLPMLLVLAGVVGGLIAFGIVGLFIGPVILAVTYKLMHAWIDEQAKAVSRPARQERA</sequence>
<protein>
    <submittedName>
        <fullName evidence="9">AI-2E family transporter YdiK</fullName>
    </submittedName>
</protein>
<keyword evidence="6 8" id="KW-1133">Transmembrane helix</keyword>
<dbReference type="Proteomes" id="UP001493153">
    <property type="component" value="Chromosome"/>
</dbReference>
<evidence type="ECO:0000256" key="6">
    <source>
        <dbReference type="ARBA" id="ARBA00022989"/>
    </source>
</evidence>
<reference evidence="9 10" key="1">
    <citation type="submission" date="2020-09" db="EMBL/GenBank/DDBJ databases">
        <title>Genome sequences of Mycetohabitans spp.</title>
        <authorList>
            <person name="Carter M.E."/>
            <person name="Carpenter S.C.D."/>
            <person name="Bogdanove A.J."/>
        </authorList>
    </citation>
    <scope>NUCLEOTIDE SEQUENCE [LARGE SCALE GENOMIC DNA]</scope>
    <source>
        <strain evidence="9 10">B12</strain>
    </source>
</reference>
<evidence type="ECO:0000256" key="7">
    <source>
        <dbReference type="ARBA" id="ARBA00023136"/>
    </source>
</evidence>
<evidence type="ECO:0000313" key="9">
    <source>
        <dbReference type="EMBL" id="WXK38671.1"/>
    </source>
</evidence>
<keyword evidence="5 8" id="KW-0812">Transmembrane</keyword>
<organism evidence="9 10">
    <name type="scientific">Mycetohabitans rhizoxinica</name>
    <dbReference type="NCBI Taxonomy" id="412963"/>
    <lineage>
        <taxon>Bacteria</taxon>
        <taxon>Pseudomonadati</taxon>
        <taxon>Pseudomonadota</taxon>
        <taxon>Betaproteobacteria</taxon>
        <taxon>Burkholderiales</taxon>
        <taxon>Burkholderiaceae</taxon>
        <taxon>Mycetohabitans</taxon>
    </lineage>
</organism>
<dbReference type="InterPro" id="IPR002549">
    <property type="entry name" value="AI-2E-like"/>
</dbReference>
<feature type="transmembrane region" description="Helical" evidence="8">
    <location>
        <begin position="310"/>
        <end position="338"/>
    </location>
</feature>
<evidence type="ECO:0000256" key="8">
    <source>
        <dbReference type="SAM" id="Phobius"/>
    </source>
</evidence>
<dbReference type="PANTHER" id="PTHR21716:SF67">
    <property type="entry name" value="TRANSPORT PROTEIN YDIK-RELATED"/>
    <property type="match status" value="1"/>
</dbReference>
<evidence type="ECO:0000256" key="2">
    <source>
        <dbReference type="ARBA" id="ARBA00009773"/>
    </source>
</evidence>
<feature type="transmembrane region" description="Helical" evidence="8">
    <location>
        <begin position="12"/>
        <end position="31"/>
    </location>
</feature>
<evidence type="ECO:0000256" key="4">
    <source>
        <dbReference type="ARBA" id="ARBA00022475"/>
    </source>
</evidence>
<evidence type="ECO:0000256" key="3">
    <source>
        <dbReference type="ARBA" id="ARBA00022448"/>
    </source>
</evidence>
<comment type="subcellular location">
    <subcellularLocation>
        <location evidence="1">Cell membrane</location>
        <topology evidence="1">Multi-pass membrane protein</topology>
    </subcellularLocation>
</comment>
<feature type="transmembrane region" description="Helical" evidence="8">
    <location>
        <begin position="67"/>
        <end position="91"/>
    </location>
</feature>
<proteinExistence type="inferred from homology"/>
<keyword evidence="4" id="KW-1003">Cell membrane</keyword>
<feature type="transmembrane region" description="Helical" evidence="8">
    <location>
        <begin position="161"/>
        <end position="183"/>
    </location>
</feature>
<dbReference type="RefSeq" id="WP_013436194.1">
    <property type="nucleotide sequence ID" value="NZ_CP062171.1"/>
</dbReference>
<evidence type="ECO:0000256" key="5">
    <source>
        <dbReference type="ARBA" id="ARBA00022692"/>
    </source>
</evidence>
<feature type="transmembrane region" description="Helical" evidence="8">
    <location>
        <begin position="268"/>
        <end position="290"/>
    </location>
</feature>
<evidence type="ECO:0000256" key="1">
    <source>
        <dbReference type="ARBA" id="ARBA00004651"/>
    </source>
</evidence>
<keyword evidence="10" id="KW-1185">Reference proteome</keyword>
<keyword evidence="7 8" id="KW-0472">Membrane</keyword>
<dbReference type="NCBIfam" id="NF008216">
    <property type="entry name" value="PRK10983.1"/>
    <property type="match status" value="1"/>
</dbReference>
<keyword evidence="3" id="KW-0813">Transport</keyword>